<dbReference type="OrthoDB" id="7548151at2759"/>
<dbReference type="PANTHER" id="PTHR21137">
    <property type="entry name" value="ODORANT RECEPTOR"/>
    <property type="match status" value="1"/>
</dbReference>
<comment type="caution">
    <text evidence="11">The sequence shown here is derived from an EMBL/GenBank/DDBJ whole genome shotgun (WGS) entry which is preliminary data.</text>
</comment>
<proteinExistence type="inferred from homology"/>
<sequence>MRQILMQRGHYEGEKIGVQAQFYIVMTVIFILNTILDIYYLEAYQLEEKIFRFKNINTLICCLAYPLLDKSTYRLITFVENQGHNNGLTFKPTPARDSLQHQLNSELYFINKLTSTLVVSTLGTVTIGPLAAALFQMYLQKSAGSQIDVSSFALPFRLWYPDQYKTVSVYFSLYVLQIIYIYFYSGYLYCGLTSGFMALKITIYDLKFLCLTVEEWDGEDMQKNNLYNYYANYENFDDDDDGEHSRGTKNKRKFENDIIGQDLSLLKTGIDNVIKFHDMICSRASDMNKDFEMMYTVLNNTICFQMCICLYTSAKMDDIVLKIENILLIIPIAGMLFLYCFYAQQLLNEGENFRATLWESNFIDKPKWFKSSMLIIMTRISKELEIKPFGFYVLNLRLFSMVL</sequence>
<keyword evidence="6 10" id="KW-1133">Transmembrane helix</keyword>
<reference evidence="11 12" key="1">
    <citation type="journal article" date="2017" name="Gigascience">
        <title>Genome sequence of the small brown planthopper, Laodelphax striatellus.</title>
        <authorList>
            <person name="Zhu J."/>
            <person name="Jiang F."/>
            <person name="Wang X."/>
            <person name="Yang P."/>
            <person name="Bao Y."/>
            <person name="Zhao W."/>
            <person name="Wang W."/>
            <person name="Lu H."/>
            <person name="Wang Q."/>
            <person name="Cui N."/>
            <person name="Li J."/>
            <person name="Chen X."/>
            <person name="Luo L."/>
            <person name="Yu J."/>
            <person name="Kang L."/>
            <person name="Cui F."/>
        </authorList>
    </citation>
    <scope>NUCLEOTIDE SEQUENCE [LARGE SCALE GENOMIC DNA]</scope>
    <source>
        <strain evidence="11">Lst14</strain>
    </source>
</reference>
<feature type="transmembrane region" description="Helical" evidence="10">
    <location>
        <begin position="20"/>
        <end position="41"/>
    </location>
</feature>
<dbReference type="FunCoup" id="A0A482XPM8">
    <property type="interactions" value="81"/>
</dbReference>
<protein>
    <recommendedName>
        <fullName evidence="10">Odorant receptor</fullName>
    </recommendedName>
</protein>
<feature type="transmembrane region" description="Helical" evidence="10">
    <location>
        <begin position="117"/>
        <end position="139"/>
    </location>
</feature>
<dbReference type="GO" id="GO:0004984">
    <property type="term" value="F:olfactory receptor activity"/>
    <property type="evidence" value="ECO:0007669"/>
    <property type="project" value="InterPro"/>
</dbReference>
<dbReference type="EMBL" id="QKKF02003079">
    <property type="protein sequence ID" value="RZF47842.1"/>
    <property type="molecule type" value="Genomic_DNA"/>
</dbReference>
<organism evidence="11 12">
    <name type="scientific">Laodelphax striatellus</name>
    <name type="common">Small brown planthopper</name>
    <name type="synonym">Delphax striatella</name>
    <dbReference type="NCBI Taxonomy" id="195883"/>
    <lineage>
        <taxon>Eukaryota</taxon>
        <taxon>Metazoa</taxon>
        <taxon>Ecdysozoa</taxon>
        <taxon>Arthropoda</taxon>
        <taxon>Hexapoda</taxon>
        <taxon>Insecta</taxon>
        <taxon>Pterygota</taxon>
        <taxon>Neoptera</taxon>
        <taxon>Paraneoptera</taxon>
        <taxon>Hemiptera</taxon>
        <taxon>Auchenorrhyncha</taxon>
        <taxon>Fulgoroidea</taxon>
        <taxon>Delphacidae</taxon>
        <taxon>Criomorphinae</taxon>
        <taxon>Laodelphax</taxon>
    </lineage>
</organism>
<evidence type="ECO:0000256" key="8">
    <source>
        <dbReference type="ARBA" id="ARBA00023170"/>
    </source>
</evidence>
<keyword evidence="12" id="KW-1185">Reference proteome</keyword>
<evidence type="ECO:0000256" key="2">
    <source>
        <dbReference type="ARBA" id="ARBA00022475"/>
    </source>
</evidence>
<dbReference type="Proteomes" id="UP000291343">
    <property type="component" value="Unassembled WGS sequence"/>
</dbReference>
<keyword evidence="4 10" id="KW-0812">Transmembrane</keyword>
<keyword evidence="2" id="KW-1003">Cell membrane</keyword>
<evidence type="ECO:0000256" key="4">
    <source>
        <dbReference type="ARBA" id="ARBA00022692"/>
    </source>
</evidence>
<dbReference type="GO" id="GO:0007165">
    <property type="term" value="P:signal transduction"/>
    <property type="evidence" value="ECO:0007669"/>
    <property type="project" value="UniProtKB-KW"/>
</dbReference>
<gene>
    <name evidence="11" type="ORF">LSTR_LSTR013932</name>
</gene>
<comment type="caution">
    <text evidence="10">Lacks conserved residue(s) required for the propagation of feature annotation.</text>
</comment>
<feature type="transmembrane region" description="Helical" evidence="10">
    <location>
        <begin position="167"/>
        <end position="190"/>
    </location>
</feature>
<evidence type="ECO:0000256" key="7">
    <source>
        <dbReference type="ARBA" id="ARBA00023136"/>
    </source>
</evidence>
<feature type="transmembrane region" description="Helical" evidence="10">
    <location>
        <begin position="326"/>
        <end position="344"/>
    </location>
</feature>
<evidence type="ECO:0000313" key="12">
    <source>
        <dbReference type="Proteomes" id="UP000291343"/>
    </source>
</evidence>
<keyword evidence="3 10" id="KW-0716">Sensory transduction</keyword>
<evidence type="ECO:0000256" key="3">
    <source>
        <dbReference type="ARBA" id="ARBA00022606"/>
    </source>
</evidence>
<evidence type="ECO:0000256" key="6">
    <source>
        <dbReference type="ARBA" id="ARBA00022989"/>
    </source>
</evidence>
<dbReference type="Pfam" id="PF02949">
    <property type="entry name" value="7tm_6"/>
    <property type="match status" value="1"/>
</dbReference>
<name>A0A482XPM8_LAOST</name>
<keyword evidence="9 10" id="KW-0807">Transducer</keyword>
<dbReference type="GO" id="GO:0005549">
    <property type="term" value="F:odorant binding"/>
    <property type="evidence" value="ECO:0007669"/>
    <property type="project" value="InterPro"/>
</dbReference>
<dbReference type="GO" id="GO:0005886">
    <property type="term" value="C:plasma membrane"/>
    <property type="evidence" value="ECO:0007669"/>
    <property type="project" value="UniProtKB-SubCell"/>
</dbReference>
<evidence type="ECO:0000256" key="9">
    <source>
        <dbReference type="ARBA" id="ARBA00023224"/>
    </source>
</evidence>
<dbReference type="AlphaFoldDB" id="A0A482XPM8"/>
<evidence type="ECO:0000313" key="11">
    <source>
        <dbReference type="EMBL" id="RZF47842.1"/>
    </source>
</evidence>
<evidence type="ECO:0000256" key="1">
    <source>
        <dbReference type="ARBA" id="ARBA00004651"/>
    </source>
</evidence>
<dbReference type="InterPro" id="IPR004117">
    <property type="entry name" value="7tm6_olfct_rcpt"/>
</dbReference>
<comment type="subcellular location">
    <subcellularLocation>
        <location evidence="1 10">Cell membrane</location>
        <topology evidence="1 10">Multi-pass membrane protein</topology>
    </subcellularLocation>
</comment>
<accession>A0A482XPM8</accession>
<keyword evidence="5 10" id="KW-0552">Olfaction</keyword>
<evidence type="ECO:0000256" key="5">
    <source>
        <dbReference type="ARBA" id="ARBA00022725"/>
    </source>
</evidence>
<dbReference type="InParanoid" id="A0A482XPM8"/>
<keyword evidence="7 10" id="KW-0472">Membrane</keyword>
<comment type="similarity">
    <text evidence="10">Belongs to the insect chemoreceptor superfamily. Heteromeric odorant receptor channel (TC 1.A.69) family.</text>
</comment>
<keyword evidence="8 10" id="KW-0675">Receptor</keyword>
<evidence type="ECO:0000256" key="10">
    <source>
        <dbReference type="RuleBase" id="RU351113"/>
    </source>
</evidence>
<dbReference type="PANTHER" id="PTHR21137:SF35">
    <property type="entry name" value="ODORANT RECEPTOR 19A-RELATED"/>
    <property type="match status" value="1"/>
</dbReference>